<keyword evidence="1" id="KW-0378">Hydrolase</keyword>
<sequence>MILHSSITGSGKPFLILHGFLGMGDNWKTLANQFAESGYEMHLVDQRNHGRSFHSDTFNYEVLADDLKAYCDEHELTDVILLGHSMGGKTAMLFAMRYPELLEKLVIADIAPKYYAPHHQTILEGLNALSENEEARKSRGDADAFLEKYIADWGTRQFLLKNLYWQKDKTLALRVNLPVLTNKVEAIGEGLPTQTVYEGETLFLNGLKSDYITKEDTALIQAHFPNSEVIGIPDAGHWLHAENPKDFYAEVMKFLG</sequence>
<dbReference type="EMBL" id="QOVK01000016">
    <property type="protein sequence ID" value="RXG18606.1"/>
    <property type="molecule type" value="Genomic_DNA"/>
</dbReference>
<evidence type="ECO:0000256" key="1">
    <source>
        <dbReference type="ARBA" id="ARBA00022801"/>
    </source>
</evidence>
<accession>A0A4Q0P1R9</accession>
<dbReference type="OrthoDB" id="9808398at2"/>
<name>A0A4Q0P1R9_9FLAO</name>
<evidence type="ECO:0000313" key="4">
    <source>
        <dbReference type="Proteomes" id="UP000289859"/>
    </source>
</evidence>
<keyword evidence="4" id="KW-1185">Reference proteome</keyword>
<dbReference type="Proteomes" id="UP000289859">
    <property type="component" value="Unassembled WGS sequence"/>
</dbReference>
<comment type="caution">
    <text evidence="3">The sequence shown here is derived from an EMBL/GenBank/DDBJ whole genome shotgun (WGS) entry which is preliminary data.</text>
</comment>
<dbReference type="Pfam" id="PF00561">
    <property type="entry name" value="Abhydrolase_1"/>
    <property type="match status" value="1"/>
</dbReference>
<dbReference type="PANTHER" id="PTHR46118:SF4">
    <property type="entry name" value="PROTEIN ABHD11"/>
    <property type="match status" value="1"/>
</dbReference>
<dbReference type="SUPFAM" id="SSF53474">
    <property type="entry name" value="alpha/beta-Hydrolases"/>
    <property type="match status" value="1"/>
</dbReference>
<dbReference type="GO" id="GO:0052689">
    <property type="term" value="F:carboxylic ester hydrolase activity"/>
    <property type="evidence" value="ECO:0007669"/>
    <property type="project" value="TreeGrafter"/>
</dbReference>
<reference evidence="3 4" key="1">
    <citation type="submission" date="2018-07" db="EMBL/GenBank/DDBJ databases">
        <title>Leeuwenhoekiella genomics.</title>
        <authorList>
            <person name="Tahon G."/>
            <person name="Willems A."/>
        </authorList>
    </citation>
    <scope>NUCLEOTIDE SEQUENCE [LARGE SCALE GENOMIC DNA]</scope>
    <source>
        <strain evidence="3 4">LMG 29608</strain>
    </source>
</reference>
<gene>
    <name evidence="3" type="ORF">DSM02_3026</name>
</gene>
<evidence type="ECO:0000313" key="3">
    <source>
        <dbReference type="EMBL" id="RXG18606.1"/>
    </source>
</evidence>
<protein>
    <submittedName>
        <fullName evidence="3">Pimeloyl-ACP methyl ester carboxylesterase</fullName>
    </submittedName>
</protein>
<feature type="domain" description="AB hydrolase-1" evidence="2">
    <location>
        <begin position="12"/>
        <end position="119"/>
    </location>
</feature>
<dbReference type="PANTHER" id="PTHR46118">
    <property type="entry name" value="PROTEIN ABHD11"/>
    <property type="match status" value="1"/>
</dbReference>
<proteinExistence type="predicted"/>
<dbReference type="Gene3D" id="3.40.50.1820">
    <property type="entry name" value="alpha/beta hydrolase"/>
    <property type="match status" value="1"/>
</dbReference>
<dbReference type="InterPro" id="IPR000073">
    <property type="entry name" value="AB_hydrolase_1"/>
</dbReference>
<dbReference type="InterPro" id="IPR029058">
    <property type="entry name" value="AB_hydrolase_fold"/>
</dbReference>
<organism evidence="3 4">
    <name type="scientific">Leeuwenhoekiella polynyae</name>
    <dbReference type="NCBI Taxonomy" id="1550906"/>
    <lineage>
        <taxon>Bacteria</taxon>
        <taxon>Pseudomonadati</taxon>
        <taxon>Bacteroidota</taxon>
        <taxon>Flavobacteriia</taxon>
        <taxon>Flavobacteriales</taxon>
        <taxon>Flavobacteriaceae</taxon>
        <taxon>Leeuwenhoekiella</taxon>
    </lineage>
</organism>
<dbReference type="AlphaFoldDB" id="A0A4Q0P1R9"/>
<evidence type="ECO:0000259" key="2">
    <source>
        <dbReference type="Pfam" id="PF00561"/>
    </source>
</evidence>
<dbReference type="RefSeq" id="WP_128766342.1">
    <property type="nucleotide sequence ID" value="NZ_JBHUOO010000043.1"/>
</dbReference>